<dbReference type="Proteomes" id="UP000182584">
    <property type="component" value="Unassembled WGS sequence"/>
</dbReference>
<protein>
    <submittedName>
        <fullName evidence="4">Acetyltransferase (GNAT) family protein</fullName>
    </submittedName>
</protein>
<dbReference type="PANTHER" id="PTHR43420">
    <property type="entry name" value="ACETYLTRANSFERASE"/>
    <property type="match status" value="1"/>
</dbReference>
<dbReference type="EMBL" id="FOGJ01000036">
    <property type="protein sequence ID" value="SES38380.1"/>
    <property type="molecule type" value="Genomic_DNA"/>
</dbReference>
<dbReference type="InterPro" id="IPR016181">
    <property type="entry name" value="Acyl_CoA_acyltransferase"/>
</dbReference>
<dbReference type="OrthoDB" id="119498at2"/>
<dbReference type="InterPro" id="IPR000182">
    <property type="entry name" value="GNAT_dom"/>
</dbReference>
<dbReference type="Pfam" id="PF00583">
    <property type="entry name" value="Acetyltransf_1"/>
    <property type="match status" value="1"/>
</dbReference>
<accession>A0A1H9WWR0</accession>
<dbReference type="PROSITE" id="PS51186">
    <property type="entry name" value="GNAT"/>
    <property type="match status" value="1"/>
</dbReference>
<evidence type="ECO:0000259" key="3">
    <source>
        <dbReference type="PROSITE" id="PS51186"/>
    </source>
</evidence>
<dbReference type="AlphaFoldDB" id="A0A1H9WWR0"/>
<dbReference type="CDD" id="cd04301">
    <property type="entry name" value="NAT_SF"/>
    <property type="match status" value="1"/>
</dbReference>
<gene>
    <name evidence="4" type="ORF">SAMN04487884_13614</name>
</gene>
<organism evidence="4 5">
    <name type="scientific">Butyrivibrio fibrisolvens</name>
    <dbReference type="NCBI Taxonomy" id="831"/>
    <lineage>
        <taxon>Bacteria</taxon>
        <taxon>Bacillati</taxon>
        <taxon>Bacillota</taxon>
        <taxon>Clostridia</taxon>
        <taxon>Lachnospirales</taxon>
        <taxon>Lachnospiraceae</taxon>
        <taxon>Butyrivibrio</taxon>
    </lineage>
</organism>
<keyword evidence="1 4" id="KW-0808">Transferase</keyword>
<evidence type="ECO:0000256" key="2">
    <source>
        <dbReference type="ARBA" id="ARBA00023315"/>
    </source>
</evidence>
<name>A0A1H9WWR0_BUTFI</name>
<dbReference type="Gene3D" id="3.40.630.30">
    <property type="match status" value="1"/>
</dbReference>
<reference evidence="4 5" key="1">
    <citation type="submission" date="2016-10" db="EMBL/GenBank/DDBJ databases">
        <authorList>
            <person name="de Groot N.N."/>
        </authorList>
    </citation>
    <scope>NUCLEOTIDE SEQUENCE [LARGE SCALE GENOMIC DNA]</scope>
    <source>
        <strain evidence="4 5">AR40</strain>
    </source>
</reference>
<keyword evidence="2" id="KW-0012">Acyltransferase</keyword>
<dbReference type="SUPFAM" id="SSF55729">
    <property type="entry name" value="Acyl-CoA N-acyltransferases (Nat)"/>
    <property type="match status" value="1"/>
</dbReference>
<dbReference type="InterPro" id="IPR050680">
    <property type="entry name" value="YpeA/RimI_acetyltransf"/>
</dbReference>
<evidence type="ECO:0000256" key="1">
    <source>
        <dbReference type="ARBA" id="ARBA00022679"/>
    </source>
</evidence>
<sequence>MGIVYKKLSENELSIIIKMRIDQLTEEYTSEGKTVPQDVNLEASLMDFYKRNMAAGTYISWLAFDGDKIVGTSGMSFAEKPPYFTCPSGKLGILSSMYTDPNYRRLGIATELLDRVVKEAKEYGCGTIYITASNMGVKLYESYGFKHNGNFMQYNF</sequence>
<dbReference type="RefSeq" id="WP_074758673.1">
    <property type="nucleotide sequence ID" value="NZ_FOGJ01000036.1"/>
</dbReference>
<proteinExistence type="predicted"/>
<feature type="domain" description="N-acetyltransferase" evidence="3">
    <location>
        <begin position="19"/>
        <end position="156"/>
    </location>
</feature>
<dbReference type="GO" id="GO:0016747">
    <property type="term" value="F:acyltransferase activity, transferring groups other than amino-acyl groups"/>
    <property type="evidence" value="ECO:0007669"/>
    <property type="project" value="InterPro"/>
</dbReference>
<evidence type="ECO:0000313" key="4">
    <source>
        <dbReference type="EMBL" id="SES38380.1"/>
    </source>
</evidence>
<evidence type="ECO:0000313" key="5">
    <source>
        <dbReference type="Proteomes" id="UP000182584"/>
    </source>
</evidence>